<keyword evidence="4" id="KW-1185">Reference proteome</keyword>
<accession>A0A917APK4</accession>
<keyword evidence="2" id="KW-0732">Signal</keyword>
<name>A0A917APK4_9MICC</name>
<feature type="chain" id="PRO_5039500827" description="Lipoprotein" evidence="2">
    <location>
        <begin position="23"/>
        <end position="240"/>
    </location>
</feature>
<reference evidence="3" key="1">
    <citation type="journal article" date="2014" name="Int. J. Syst. Evol. Microbiol.">
        <title>Complete genome sequence of Corynebacterium casei LMG S-19264T (=DSM 44701T), isolated from a smear-ripened cheese.</title>
        <authorList>
            <consortium name="US DOE Joint Genome Institute (JGI-PGF)"/>
            <person name="Walter F."/>
            <person name="Albersmeier A."/>
            <person name="Kalinowski J."/>
            <person name="Ruckert C."/>
        </authorList>
    </citation>
    <scope>NUCLEOTIDE SEQUENCE</scope>
    <source>
        <strain evidence="3">CGMCC 1.15388</strain>
    </source>
</reference>
<evidence type="ECO:0008006" key="5">
    <source>
        <dbReference type="Google" id="ProtNLM"/>
    </source>
</evidence>
<dbReference type="AlphaFoldDB" id="A0A917APK4"/>
<evidence type="ECO:0000313" key="4">
    <source>
        <dbReference type="Proteomes" id="UP000633136"/>
    </source>
</evidence>
<reference evidence="3" key="2">
    <citation type="submission" date="2020-09" db="EMBL/GenBank/DDBJ databases">
        <authorList>
            <person name="Sun Q."/>
            <person name="Zhou Y."/>
        </authorList>
    </citation>
    <scope>NUCLEOTIDE SEQUENCE</scope>
    <source>
        <strain evidence="3">CGMCC 1.15388</strain>
    </source>
</reference>
<protein>
    <recommendedName>
        <fullName evidence="5">Lipoprotein</fullName>
    </recommendedName>
</protein>
<feature type="compositionally biased region" description="Basic and acidic residues" evidence="1">
    <location>
        <begin position="212"/>
        <end position="231"/>
    </location>
</feature>
<gene>
    <name evidence="3" type="ORF">GCM10011401_09810</name>
</gene>
<evidence type="ECO:0000256" key="1">
    <source>
        <dbReference type="SAM" id="MobiDB-lite"/>
    </source>
</evidence>
<dbReference type="EMBL" id="BMIS01000003">
    <property type="protein sequence ID" value="GGE64747.1"/>
    <property type="molecule type" value="Genomic_DNA"/>
</dbReference>
<feature type="region of interest" description="Disordered" evidence="1">
    <location>
        <begin position="28"/>
        <end position="72"/>
    </location>
</feature>
<evidence type="ECO:0000256" key="2">
    <source>
        <dbReference type="SAM" id="SignalP"/>
    </source>
</evidence>
<feature type="region of interest" description="Disordered" evidence="1">
    <location>
        <begin position="211"/>
        <end position="240"/>
    </location>
</feature>
<proteinExistence type="predicted"/>
<dbReference type="Proteomes" id="UP000633136">
    <property type="component" value="Unassembled WGS sequence"/>
</dbReference>
<comment type="caution">
    <text evidence="3">The sequence shown here is derived from an EMBL/GenBank/DDBJ whole genome shotgun (WGS) entry which is preliminary data.</text>
</comment>
<organism evidence="3 4">
    <name type="scientific">Nesterenkonia cremea</name>
    <dbReference type="NCBI Taxonomy" id="1882340"/>
    <lineage>
        <taxon>Bacteria</taxon>
        <taxon>Bacillati</taxon>
        <taxon>Actinomycetota</taxon>
        <taxon>Actinomycetes</taxon>
        <taxon>Micrococcales</taxon>
        <taxon>Micrococcaceae</taxon>
        <taxon>Nesterenkonia</taxon>
    </lineage>
</organism>
<feature type="signal peptide" evidence="2">
    <location>
        <begin position="1"/>
        <end position="22"/>
    </location>
</feature>
<evidence type="ECO:0000313" key="3">
    <source>
        <dbReference type="EMBL" id="GGE64747.1"/>
    </source>
</evidence>
<sequence length="240" mass="25854">MRSGTRATAATLGIMAVLGLNACALTEGDEEEVEQASTVEPDAETAAQEDSADEDAPAAGTGEDTTPDPDEAIQTVTYDMTGPTEGEMTMALHGLEVSDEGMLVTVTFAPEYEQDGDPAHFVRDMHDPEYENITEYLLPVVSDRANLKAYHVPREQQMNYGGGWFPSAAQAWASSVNVNVHSGDTLTMWAYVPTPEDDIDTVDVAVTPGAPEFRDVEIEWDDHSPADHGGEDEAAEDDDE</sequence>